<dbReference type="EMBL" id="CP018153">
    <property type="protein sequence ID" value="APG59930.1"/>
    <property type="molecule type" value="Genomic_DNA"/>
</dbReference>
<dbReference type="AlphaFoldDB" id="A0A1L3J4A0"/>
<evidence type="ECO:0000313" key="2">
    <source>
        <dbReference type="Proteomes" id="UP000182510"/>
    </source>
</evidence>
<evidence type="ECO:0008006" key="3">
    <source>
        <dbReference type="Google" id="ProtNLM"/>
    </source>
</evidence>
<keyword evidence="2" id="KW-1185">Reference proteome</keyword>
<sequence length="287" mass="33257">MTKSTPSSKLYRIAYEAYSEFTININRCSNLKEVGKTSQRHLKYLFNFHIIRLVIEQNDRFLFFSINKNKISYGFKRETELMDFEKELYQNGIPIRTAEIPDQYIDGFIDRSELVNPSLWAWGLDKNNRKILVSLLADDNLPFSYGDIRILKLTVDAFEEKFHEIYLKEQLDRKNSSLSKVIETIQSQNSKIGKILNEQKQTIEAGSMKIDSQNQKLLGISSMNAHDVREPLSRIQGIVQLFDVSDEKTCREELIPMLKTSAVEIDDTLKKVIEMATKELSELNTKA</sequence>
<dbReference type="OrthoDB" id="851424at2"/>
<name>A0A1L3J4A0_9FLAO</name>
<dbReference type="RefSeq" id="WP_072552580.1">
    <property type="nucleotide sequence ID" value="NZ_CP018153.1"/>
</dbReference>
<organism evidence="1 2">
    <name type="scientific">Christiangramia salexigens</name>
    <dbReference type="NCBI Taxonomy" id="1913577"/>
    <lineage>
        <taxon>Bacteria</taxon>
        <taxon>Pseudomonadati</taxon>
        <taxon>Bacteroidota</taxon>
        <taxon>Flavobacteriia</taxon>
        <taxon>Flavobacteriales</taxon>
        <taxon>Flavobacteriaceae</taxon>
        <taxon>Christiangramia</taxon>
    </lineage>
</organism>
<dbReference type="KEGG" id="grl:LPB144_05680"/>
<dbReference type="STRING" id="1913577.LPB144_05680"/>
<protein>
    <recommendedName>
        <fullName evidence="3">Signal transduction histidine kinase dimerisation/phosphoacceptor domain-containing protein</fullName>
    </recommendedName>
</protein>
<reference evidence="1 2" key="1">
    <citation type="submission" date="2016-11" db="EMBL/GenBank/DDBJ databases">
        <title>Gramella sp. LPB0144 isolated from marine environment.</title>
        <authorList>
            <person name="Kim E."/>
            <person name="Yi H."/>
        </authorList>
    </citation>
    <scope>NUCLEOTIDE SEQUENCE [LARGE SCALE GENOMIC DNA]</scope>
    <source>
        <strain evidence="1 2">LPB0144</strain>
    </source>
</reference>
<accession>A0A1L3J4A0</accession>
<dbReference type="Proteomes" id="UP000182510">
    <property type="component" value="Chromosome"/>
</dbReference>
<evidence type="ECO:0000313" key="1">
    <source>
        <dbReference type="EMBL" id="APG59930.1"/>
    </source>
</evidence>
<proteinExistence type="predicted"/>
<gene>
    <name evidence="1" type="ORF">LPB144_05680</name>
</gene>